<evidence type="ECO:0000313" key="2">
    <source>
        <dbReference type="EMBL" id="NYF91374.1"/>
    </source>
</evidence>
<accession>A0A852VLT2</accession>
<dbReference type="AlphaFoldDB" id="A0A852VLT2"/>
<reference evidence="2 3" key="1">
    <citation type="submission" date="2020-07" db="EMBL/GenBank/DDBJ databases">
        <title>Genomic Encyclopedia of Type Strains, Phase IV (KMG-V): Genome sequencing to study the core and pangenomes of soil and plant-associated prokaryotes.</title>
        <authorList>
            <person name="Whitman W."/>
        </authorList>
    </citation>
    <scope>NUCLEOTIDE SEQUENCE [LARGE SCALE GENOMIC DNA]</scope>
    <source>
        <strain evidence="2 3">M8UP22</strain>
    </source>
</reference>
<sequence length="107" mass="11618">MSGLNLLIEMPELATGISEEELTLDPDGDAKDVGEEQSAVKRDALKIVMKNEAAPGSEEAQFRAQPESEREKDQSGNEYSVGEHWVPSAAMAKRQFQKKSGEALASP</sequence>
<feature type="region of interest" description="Disordered" evidence="1">
    <location>
        <begin position="17"/>
        <end position="37"/>
    </location>
</feature>
<evidence type="ECO:0000313" key="3">
    <source>
        <dbReference type="Proteomes" id="UP000564385"/>
    </source>
</evidence>
<feature type="compositionally biased region" description="Basic and acidic residues" evidence="1">
    <location>
        <begin position="28"/>
        <end position="37"/>
    </location>
</feature>
<proteinExistence type="predicted"/>
<name>A0A852VLT2_9BACT</name>
<dbReference type="Proteomes" id="UP000564385">
    <property type="component" value="Unassembled WGS sequence"/>
</dbReference>
<protein>
    <submittedName>
        <fullName evidence="2">Uncharacterized protein</fullName>
    </submittedName>
</protein>
<evidence type="ECO:0000256" key="1">
    <source>
        <dbReference type="SAM" id="MobiDB-lite"/>
    </source>
</evidence>
<comment type="caution">
    <text evidence="2">The sequence shown here is derived from an EMBL/GenBank/DDBJ whole genome shotgun (WGS) entry which is preliminary data.</text>
</comment>
<feature type="region of interest" description="Disordered" evidence="1">
    <location>
        <begin position="50"/>
        <end position="86"/>
    </location>
</feature>
<feature type="compositionally biased region" description="Acidic residues" evidence="1">
    <location>
        <begin position="18"/>
        <end position="27"/>
    </location>
</feature>
<feature type="compositionally biased region" description="Basic and acidic residues" evidence="1">
    <location>
        <begin position="66"/>
        <end position="75"/>
    </location>
</feature>
<dbReference type="EMBL" id="JACCCU010000002">
    <property type="protein sequence ID" value="NYF91374.1"/>
    <property type="molecule type" value="Genomic_DNA"/>
</dbReference>
<organism evidence="2 3">
    <name type="scientific">Tunturiibacter lichenicola</name>
    <dbReference type="NCBI Taxonomy" id="2051959"/>
    <lineage>
        <taxon>Bacteria</taxon>
        <taxon>Pseudomonadati</taxon>
        <taxon>Acidobacteriota</taxon>
        <taxon>Terriglobia</taxon>
        <taxon>Terriglobales</taxon>
        <taxon>Acidobacteriaceae</taxon>
        <taxon>Tunturiibacter</taxon>
    </lineage>
</organism>
<gene>
    <name evidence="2" type="ORF">HDF08_003476</name>
</gene>